<gene>
    <name evidence="2" type="ORF">Q3M24_18805</name>
</gene>
<sequence length="153" mass="17610">MYLHVIILAAVVLHFSSLSFAASHAFAEHIDSAMTDKFCTIPLPNPEHLSEEEKEWFATFQEGTFYVQGWQEITAEILETVKQENKKEELRRSLTNLGIRIGCEWSKKNDVRKIDTDMLSEWGSELQETAEKNPDELPIVIANIQQKVFELVE</sequence>
<evidence type="ECO:0000313" key="2">
    <source>
        <dbReference type="EMBL" id="XCN72329.1"/>
    </source>
</evidence>
<dbReference type="KEGG" id="eaj:Q3M24_18805"/>
<dbReference type="EMBL" id="CP159373">
    <property type="protein sequence ID" value="XCN72329.1"/>
    <property type="molecule type" value="Genomic_DNA"/>
</dbReference>
<dbReference type="AlphaFoldDB" id="A0AAU8LTY0"/>
<protein>
    <submittedName>
        <fullName evidence="2">Uncharacterized protein</fullName>
    </submittedName>
</protein>
<organism evidence="2">
    <name type="scientific">Candidatus Electrothrix aestuarii</name>
    <dbReference type="NCBI Taxonomy" id="3062594"/>
    <lineage>
        <taxon>Bacteria</taxon>
        <taxon>Pseudomonadati</taxon>
        <taxon>Thermodesulfobacteriota</taxon>
        <taxon>Desulfobulbia</taxon>
        <taxon>Desulfobulbales</taxon>
        <taxon>Desulfobulbaceae</taxon>
        <taxon>Candidatus Electrothrix</taxon>
    </lineage>
</organism>
<feature type="chain" id="PRO_5043583042" evidence="1">
    <location>
        <begin position="22"/>
        <end position="153"/>
    </location>
</feature>
<reference evidence="2" key="2">
    <citation type="submission" date="2024-06" db="EMBL/GenBank/DDBJ databases">
        <authorList>
            <person name="Plum-Jensen L.E."/>
            <person name="Schramm A."/>
            <person name="Marshall I.P.G."/>
        </authorList>
    </citation>
    <scope>NUCLEOTIDE SEQUENCE</scope>
    <source>
        <strain evidence="2">Rat1</strain>
    </source>
</reference>
<reference evidence="2" key="1">
    <citation type="journal article" date="2024" name="Syst. Appl. Microbiol.">
        <title>First single-strain enrichments of Electrothrix cable bacteria, description of E. aestuarii sp. nov. and E. rattekaaiensis sp. nov., and proposal of a cable bacteria taxonomy following the rules of the SeqCode.</title>
        <authorList>
            <person name="Plum-Jensen L.E."/>
            <person name="Schramm A."/>
            <person name="Marshall I.P.G."/>
        </authorList>
    </citation>
    <scope>NUCLEOTIDE SEQUENCE</scope>
    <source>
        <strain evidence="2">Rat1</strain>
    </source>
</reference>
<proteinExistence type="predicted"/>
<keyword evidence="1" id="KW-0732">Signal</keyword>
<name>A0AAU8LTY0_9BACT</name>
<feature type="signal peptide" evidence="1">
    <location>
        <begin position="1"/>
        <end position="21"/>
    </location>
</feature>
<dbReference type="SUPFAM" id="SSF160459">
    <property type="entry name" value="BLRF2-like"/>
    <property type="match status" value="1"/>
</dbReference>
<accession>A0AAU8LTY0</accession>
<evidence type="ECO:0000256" key="1">
    <source>
        <dbReference type="SAM" id="SignalP"/>
    </source>
</evidence>